<feature type="domain" description="Xylose isomerase-like TIM barrel" evidence="4">
    <location>
        <begin position="21"/>
        <end position="250"/>
    </location>
</feature>
<dbReference type="SUPFAM" id="SSF51658">
    <property type="entry name" value="Xylose isomerase-like"/>
    <property type="match status" value="1"/>
</dbReference>
<dbReference type="PIRSF" id="PIRSF006241">
    <property type="entry name" value="HyI"/>
    <property type="match status" value="1"/>
</dbReference>
<evidence type="ECO:0000259" key="4">
    <source>
        <dbReference type="Pfam" id="PF01261"/>
    </source>
</evidence>
<reference evidence="5 6" key="1">
    <citation type="submission" date="2020-07" db="EMBL/GenBank/DDBJ databases">
        <title>Taxonomic revisions and descriptions of new bacterial species based on genomic comparisons in the high-G+C-content subgroup of the family Alcaligenaceae.</title>
        <authorList>
            <person name="Szabo A."/>
            <person name="Felfoldi T."/>
        </authorList>
    </citation>
    <scope>NUCLEOTIDE SEQUENCE [LARGE SCALE GENOMIC DNA]</scope>
    <source>
        <strain evidence="5 6">DSM 25264</strain>
    </source>
</reference>
<dbReference type="Pfam" id="PF01261">
    <property type="entry name" value="AP_endonuc_2"/>
    <property type="match status" value="1"/>
</dbReference>
<gene>
    <name evidence="5" type="ORF">H0A68_04110</name>
</gene>
<dbReference type="EMBL" id="JACCEW010000001">
    <property type="protein sequence ID" value="NYT36046.1"/>
    <property type="molecule type" value="Genomic_DNA"/>
</dbReference>
<dbReference type="InterPro" id="IPR036237">
    <property type="entry name" value="Xyl_isomerase-like_sf"/>
</dbReference>
<evidence type="ECO:0000256" key="2">
    <source>
        <dbReference type="PIRNR" id="PIRNR006241"/>
    </source>
</evidence>
<dbReference type="AlphaFoldDB" id="A0A853FDA2"/>
<proteinExistence type="inferred from homology"/>
<evidence type="ECO:0000256" key="1">
    <source>
        <dbReference type="ARBA" id="ARBA00023235"/>
    </source>
</evidence>
<evidence type="ECO:0000256" key="3">
    <source>
        <dbReference type="PIRSR" id="PIRSR006241-50"/>
    </source>
</evidence>
<dbReference type="InterPro" id="IPR050417">
    <property type="entry name" value="Sugar_Epim/Isomerase"/>
</dbReference>
<name>A0A853FDA2_9BURK</name>
<keyword evidence="6" id="KW-1185">Reference proteome</keyword>
<evidence type="ECO:0000313" key="5">
    <source>
        <dbReference type="EMBL" id="NYT36046.1"/>
    </source>
</evidence>
<dbReference type="OrthoDB" id="9786584at2"/>
<dbReference type="GO" id="GO:0008903">
    <property type="term" value="F:hydroxypyruvate isomerase activity"/>
    <property type="evidence" value="ECO:0007669"/>
    <property type="project" value="TreeGrafter"/>
</dbReference>
<dbReference type="PANTHER" id="PTHR43489">
    <property type="entry name" value="ISOMERASE"/>
    <property type="match status" value="1"/>
</dbReference>
<accession>A0A853FDA2</accession>
<dbReference type="GO" id="GO:0046487">
    <property type="term" value="P:glyoxylate metabolic process"/>
    <property type="evidence" value="ECO:0007669"/>
    <property type="project" value="TreeGrafter"/>
</dbReference>
<comment type="caution">
    <text evidence="5">The sequence shown here is derived from an EMBL/GenBank/DDBJ whole genome shotgun (WGS) entry which is preliminary data.</text>
</comment>
<keyword evidence="1 2" id="KW-0413">Isomerase</keyword>
<feature type="active site" description="Proton donor/acceptor" evidence="3">
    <location>
        <position position="237"/>
    </location>
</feature>
<feature type="active site" description="Proton donor/acceptor" evidence="3">
    <location>
        <position position="140"/>
    </location>
</feature>
<dbReference type="Gene3D" id="3.20.20.150">
    <property type="entry name" value="Divalent-metal-dependent TIM barrel enzymes"/>
    <property type="match status" value="1"/>
</dbReference>
<dbReference type="Proteomes" id="UP000580517">
    <property type="component" value="Unassembled WGS sequence"/>
</dbReference>
<dbReference type="InterPro" id="IPR026040">
    <property type="entry name" value="HyI-like"/>
</dbReference>
<dbReference type="RefSeq" id="WP_129967962.1">
    <property type="nucleotide sequence ID" value="NZ_JACCEW010000001.1"/>
</dbReference>
<dbReference type="PANTHER" id="PTHR43489:SF6">
    <property type="entry name" value="HYDROXYPYRUVATE ISOMERASE-RELATED"/>
    <property type="match status" value="1"/>
</dbReference>
<evidence type="ECO:0000313" key="6">
    <source>
        <dbReference type="Proteomes" id="UP000580517"/>
    </source>
</evidence>
<dbReference type="InterPro" id="IPR013022">
    <property type="entry name" value="Xyl_isomerase-like_TIM-brl"/>
</dbReference>
<comment type="similarity">
    <text evidence="2">Belongs to the hyi family.</text>
</comment>
<sequence length="263" mass="29440">MKLAANLTLLYPGLPLEERIALAERDGFEGVEILFPYDITPRTLHGLLKRHGLTLALINTPPGPGGEKGLACLPGREEEFRRAMQAALDICQETGCRIVHAMAGMPGRNADRHACRRTLVENLRLAAPLAAKAGVALTLEALNRLDMPGYFYYLPEQAVDIIREVGEDAVRLQFDLYHCQREGLDLVSTLHAVWPWVRHVQFAHPQGRHEPDLSDPQVKAALRWLVCEGYAGWVGCEYVPREDARSGLAWRSSYDALLRKERS</sequence>
<organism evidence="5 6">
    <name type="scientific">Allopusillimonas soli</name>
    <dbReference type="NCBI Taxonomy" id="659016"/>
    <lineage>
        <taxon>Bacteria</taxon>
        <taxon>Pseudomonadati</taxon>
        <taxon>Pseudomonadota</taxon>
        <taxon>Betaproteobacteria</taxon>
        <taxon>Burkholderiales</taxon>
        <taxon>Alcaligenaceae</taxon>
        <taxon>Allopusillimonas</taxon>
    </lineage>
</organism>
<protein>
    <submittedName>
        <fullName evidence="5">TIM barrel protein</fullName>
    </submittedName>
</protein>